<dbReference type="Pfam" id="PF04140">
    <property type="entry name" value="ICMT"/>
    <property type="match status" value="1"/>
</dbReference>
<dbReference type="PANTHER" id="PTHR12714">
    <property type="entry name" value="PROTEIN-S ISOPRENYLCYSTEINE O-METHYLTRANSFERASE"/>
    <property type="match status" value="1"/>
</dbReference>
<evidence type="ECO:0000256" key="6">
    <source>
        <dbReference type="ARBA" id="ARBA00022691"/>
    </source>
</evidence>
<evidence type="ECO:0000256" key="5">
    <source>
        <dbReference type="ARBA" id="ARBA00022679"/>
    </source>
</evidence>
<keyword evidence="8 10" id="KW-1133">Transmembrane helix</keyword>
<dbReference type="GO" id="GO:0032259">
    <property type="term" value="P:methylation"/>
    <property type="evidence" value="ECO:0007669"/>
    <property type="project" value="UniProtKB-KW"/>
</dbReference>
<accession>A0A1A7VYD0</accession>
<evidence type="ECO:0000256" key="7">
    <source>
        <dbReference type="ARBA" id="ARBA00022692"/>
    </source>
</evidence>
<evidence type="ECO:0000256" key="2">
    <source>
        <dbReference type="ARBA" id="ARBA00009140"/>
    </source>
</evidence>
<keyword evidence="9 10" id="KW-0472">Membrane</keyword>
<keyword evidence="4 10" id="KW-0489">Methyltransferase</keyword>
<feature type="transmembrane region" description="Helical" evidence="10">
    <location>
        <begin position="110"/>
        <end position="129"/>
    </location>
</feature>
<name>A0A1A7VYD0_PLAKH</name>
<dbReference type="Proteomes" id="UP000182142">
    <property type="component" value="Unassembled WGS sequence"/>
</dbReference>
<reference evidence="11" key="3">
    <citation type="submission" date="2016-05" db="EMBL/GenBank/DDBJ databases">
        <authorList>
            <person name="Lavstsen T."/>
            <person name="Jespersen J.S."/>
        </authorList>
    </citation>
    <scope>NUCLEOTIDE SEQUENCE [LARGE SCALE GENOMIC DNA]</scope>
</reference>
<feature type="transmembrane region" description="Helical" evidence="10">
    <location>
        <begin position="420"/>
        <end position="448"/>
    </location>
</feature>
<evidence type="ECO:0000256" key="4">
    <source>
        <dbReference type="ARBA" id="ARBA00022603"/>
    </source>
</evidence>
<organism evidence="11 13">
    <name type="scientific">Plasmodium knowlesi (strain H)</name>
    <dbReference type="NCBI Taxonomy" id="5851"/>
    <lineage>
        <taxon>Eukaryota</taxon>
        <taxon>Sar</taxon>
        <taxon>Alveolata</taxon>
        <taxon>Apicomplexa</taxon>
        <taxon>Aconoidasida</taxon>
        <taxon>Haemosporida</taxon>
        <taxon>Plasmodiidae</taxon>
        <taxon>Plasmodium</taxon>
        <taxon>Plasmodium (Plasmodium)</taxon>
    </lineage>
</organism>
<keyword evidence="6 10" id="KW-0949">S-adenosyl-L-methionine</keyword>
<evidence type="ECO:0000313" key="14">
    <source>
        <dbReference type="Proteomes" id="UP000182142"/>
    </source>
</evidence>
<dbReference type="Proteomes" id="UP000182128">
    <property type="component" value="Unassembled WGS sequence"/>
</dbReference>
<dbReference type="Gene3D" id="1.20.120.1630">
    <property type="match status" value="1"/>
</dbReference>
<dbReference type="EMBL" id="CWHQ02000026">
    <property type="protein sequence ID" value="SBO27133.1"/>
    <property type="molecule type" value="Genomic_DNA"/>
</dbReference>
<keyword evidence="5 11" id="KW-0808">Transferase</keyword>
<dbReference type="EMBL" id="CWHR02000027">
    <property type="protein sequence ID" value="SBO29369.1"/>
    <property type="molecule type" value="Genomic_DNA"/>
</dbReference>
<keyword evidence="7 10" id="KW-0812">Transmembrane</keyword>
<evidence type="ECO:0000256" key="10">
    <source>
        <dbReference type="RuleBase" id="RU362022"/>
    </source>
</evidence>
<proteinExistence type="inferred from homology"/>
<dbReference type="GO" id="GO:0005789">
    <property type="term" value="C:endoplasmic reticulum membrane"/>
    <property type="evidence" value="ECO:0007669"/>
    <property type="project" value="UniProtKB-SubCell"/>
</dbReference>
<evidence type="ECO:0000256" key="1">
    <source>
        <dbReference type="ARBA" id="ARBA00004141"/>
    </source>
</evidence>
<evidence type="ECO:0000256" key="9">
    <source>
        <dbReference type="ARBA" id="ARBA00023136"/>
    </source>
</evidence>
<evidence type="ECO:0000313" key="13">
    <source>
        <dbReference type="Proteomes" id="UP000182128"/>
    </source>
</evidence>
<dbReference type="EC" id="2.1.1.100" evidence="3 10"/>
<evidence type="ECO:0000256" key="8">
    <source>
        <dbReference type="ARBA" id="ARBA00022989"/>
    </source>
</evidence>
<feature type="transmembrane region" description="Helical" evidence="10">
    <location>
        <begin position="6"/>
        <end position="28"/>
    </location>
</feature>
<dbReference type="VEuPathDB" id="PlasmoDB:PKNH_1456500"/>
<feature type="transmembrane region" description="Helical" evidence="10">
    <location>
        <begin position="49"/>
        <end position="67"/>
    </location>
</feature>
<comment type="similarity">
    <text evidence="2 10">Belongs to the class VI-like SAM-binding methyltransferase superfamily. Isoprenylcysteine carboxyl methyltransferase family.</text>
</comment>
<sequence>MNVGVYLLTAFLLYASLLNYKTLVHLITPPFGEHIQKGDDPVYNAIDKYLHIFLEYGFVSIYLIVAFKPHRNVYSKQSPQNYLFAKVLLVFFFFFLFHFLLNIKNNFPLNIFYLILTTFHLSEFFLSFLHNKNNSNYYNFLVNPNCGYVYFFILTLLEYYAKIFFFVLVPFCEKYFSKRLLQNLLIVNYFFFKNFVQNGRAVCTYFYVDQIDWGVNRGECQVGIGVNSNLGTDFTVGVGAGESSLLRLLQNRIRMRGELHRGAFALPLAKRQGCSSQGDVKYTGEKNACFTGDVFSLGGIYGECLFTTGPPPFDTCKKYDLNNSIYQKIIHQYAGIFDKYEVKGSYKRAHKYHLFFVLLCMLFSLCGLLLRILGLAHCSKNFSFYVMDTDHLVDKCIKNKHTLVKSGVYKYMRHPCYTGWFFYALFLQLLLLNPFCFVLSFFVLWAYFYHTIRMEEKYLLECYGEEYRNYKLETPNIYIPFMGGI</sequence>
<dbReference type="GO" id="GO:0004671">
    <property type="term" value="F:protein C-terminal S-isoprenylcysteine carboxyl O-methyltransferase activity"/>
    <property type="evidence" value="ECO:0007669"/>
    <property type="project" value="UniProtKB-EC"/>
</dbReference>
<comment type="subcellular location">
    <subcellularLocation>
        <location evidence="10">Endoplasmic reticulum membrane</location>
        <topology evidence="10">Multi-pass membrane protein</topology>
    </subcellularLocation>
    <subcellularLocation>
        <location evidence="1">Membrane</location>
        <topology evidence="1">Multi-pass membrane protein</topology>
    </subcellularLocation>
</comment>
<dbReference type="InterPro" id="IPR007269">
    <property type="entry name" value="ICMT_MeTrfase"/>
</dbReference>
<feature type="transmembrane region" description="Helical" evidence="10">
    <location>
        <begin position="149"/>
        <end position="172"/>
    </location>
</feature>
<dbReference type="InterPro" id="IPR025770">
    <property type="entry name" value="PPMT_MeTrfase"/>
</dbReference>
<feature type="transmembrane region" description="Helical" evidence="10">
    <location>
        <begin position="352"/>
        <end position="373"/>
    </location>
</feature>
<evidence type="ECO:0000313" key="11">
    <source>
        <dbReference type="EMBL" id="SBO27133.1"/>
    </source>
</evidence>
<dbReference type="OrthoDB" id="422086at2759"/>
<reference evidence="14" key="1">
    <citation type="submission" date="2016-05" db="EMBL/GenBank/DDBJ databases">
        <authorList>
            <person name="Sharaf Hazem."/>
        </authorList>
    </citation>
    <scope>NUCLEOTIDE SEQUENCE [LARGE SCALE GENOMIC DNA]</scope>
    <source>
        <strain evidence="14">H</strain>
    </source>
</reference>
<feature type="transmembrane region" description="Helical" evidence="10">
    <location>
        <begin position="82"/>
        <end position="103"/>
    </location>
</feature>
<dbReference type="AlphaFoldDB" id="A0A1A7VYD0"/>
<evidence type="ECO:0000313" key="12">
    <source>
        <dbReference type="EMBL" id="SBO29369.1"/>
    </source>
</evidence>
<protein>
    <recommendedName>
        <fullName evidence="3 10">Protein-S-isoprenylcysteine O-methyltransferase</fullName>
        <ecNumber evidence="3 10">2.1.1.100</ecNumber>
    </recommendedName>
</protein>
<reference evidence="13" key="2">
    <citation type="submission" date="2016-05" db="EMBL/GenBank/DDBJ databases">
        <authorList>
            <person name="Sharaf H."/>
        </authorList>
    </citation>
    <scope>NUCLEOTIDE SEQUENCE [LARGE SCALE GENOMIC DNA]</scope>
    <source>
        <strain evidence="13">H</strain>
    </source>
</reference>
<keyword evidence="10" id="KW-0256">Endoplasmic reticulum</keyword>
<dbReference type="PROSITE" id="PS51564">
    <property type="entry name" value="SAM_ICMT"/>
    <property type="match status" value="1"/>
</dbReference>
<comment type="catalytic activity">
    <reaction evidence="10">
        <text>[protein]-C-terminal S-[(2E,6E)-farnesyl]-L-cysteine + S-adenosyl-L-methionine = [protein]-C-terminal S-[(2E,6E)-farnesyl]-L-cysteine methyl ester + S-adenosyl-L-homocysteine</text>
        <dbReference type="Rhea" id="RHEA:21672"/>
        <dbReference type="Rhea" id="RHEA-COMP:12125"/>
        <dbReference type="Rhea" id="RHEA-COMP:12126"/>
        <dbReference type="ChEBI" id="CHEBI:57856"/>
        <dbReference type="ChEBI" id="CHEBI:59789"/>
        <dbReference type="ChEBI" id="CHEBI:90510"/>
        <dbReference type="ChEBI" id="CHEBI:90511"/>
        <dbReference type="EC" id="2.1.1.100"/>
    </reaction>
</comment>
<evidence type="ECO:0000256" key="3">
    <source>
        <dbReference type="ARBA" id="ARBA00012151"/>
    </source>
</evidence>
<gene>
    <name evidence="11" type="ORF">PKNA1_C2_1456500</name>
    <name evidence="12" type="ORF">PKNA1_H1_1456500</name>
</gene>
<dbReference type="PANTHER" id="PTHR12714:SF9">
    <property type="entry name" value="PROTEIN-S-ISOPRENYLCYSTEINE O-METHYLTRANSFERASE"/>
    <property type="match status" value="1"/>
</dbReference>